<dbReference type="EMBL" id="CDHK01000001">
    <property type="protein sequence ID" value="CEJ54989.1"/>
    <property type="molecule type" value="Genomic_DNA"/>
</dbReference>
<proteinExistence type="predicted"/>
<keyword evidence="2" id="KW-0238">DNA-binding</keyword>
<dbReference type="Proteomes" id="UP000042958">
    <property type="component" value="Unassembled WGS sequence"/>
</dbReference>
<dbReference type="PROSITE" id="PS00463">
    <property type="entry name" value="ZN2_CY6_FUNGAL_1"/>
    <property type="match status" value="1"/>
</dbReference>
<evidence type="ECO:0000313" key="6">
    <source>
        <dbReference type="EMBL" id="CEJ54989.1"/>
    </source>
</evidence>
<evidence type="ECO:0000256" key="4">
    <source>
        <dbReference type="ARBA" id="ARBA00023242"/>
    </source>
</evidence>
<dbReference type="AlphaFoldDB" id="A0A0F7TE22"/>
<dbReference type="CDD" id="cd12148">
    <property type="entry name" value="fungal_TF_MHR"/>
    <property type="match status" value="1"/>
</dbReference>
<reference evidence="7" key="1">
    <citation type="journal article" date="2015" name="Genome Announc.">
        <title>Draft genome sequence of the fungus Penicillium brasilianum MG11.</title>
        <authorList>
            <person name="Horn F."/>
            <person name="Linde J."/>
            <person name="Mattern D.J."/>
            <person name="Walther G."/>
            <person name="Guthke R."/>
            <person name="Brakhage A.A."/>
            <person name="Valiante V."/>
        </authorList>
    </citation>
    <scope>NUCLEOTIDE SEQUENCE [LARGE SCALE GENOMIC DNA]</scope>
    <source>
        <strain evidence="7">MG11</strain>
    </source>
</reference>
<keyword evidence="7" id="KW-1185">Reference proteome</keyword>
<evidence type="ECO:0000259" key="5">
    <source>
        <dbReference type="PROSITE" id="PS50048"/>
    </source>
</evidence>
<dbReference type="InterPro" id="IPR036864">
    <property type="entry name" value="Zn2-C6_fun-type_DNA-bd_sf"/>
</dbReference>
<evidence type="ECO:0000256" key="2">
    <source>
        <dbReference type="ARBA" id="ARBA00023125"/>
    </source>
</evidence>
<dbReference type="Gene3D" id="4.10.240.10">
    <property type="entry name" value="Zn(2)-C6 fungal-type DNA-binding domain"/>
    <property type="match status" value="1"/>
</dbReference>
<dbReference type="CDD" id="cd00067">
    <property type="entry name" value="GAL4"/>
    <property type="match status" value="1"/>
</dbReference>
<dbReference type="InterPro" id="IPR001138">
    <property type="entry name" value="Zn2Cys6_DnaBD"/>
</dbReference>
<dbReference type="SMART" id="SM00066">
    <property type="entry name" value="GAL4"/>
    <property type="match status" value="1"/>
</dbReference>
<dbReference type="Pfam" id="PF00172">
    <property type="entry name" value="Zn_clus"/>
    <property type="match status" value="1"/>
</dbReference>
<dbReference type="GO" id="GO:0008270">
    <property type="term" value="F:zinc ion binding"/>
    <property type="evidence" value="ECO:0007669"/>
    <property type="project" value="InterPro"/>
</dbReference>
<keyword evidence="4" id="KW-0539">Nucleus</keyword>
<dbReference type="PANTHER" id="PTHR47431:SF5">
    <property type="entry name" value="ZN(II)2CYS6 TRANSCRIPTION FACTOR (EUROFUNG)"/>
    <property type="match status" value="1"/>
</dbReference>
<dbReference type="GO" id="GO:0003677">
    <property type="term" value="F:DNA binding"/>
    <property type="evidence" value="ECO:0007669"/>
    <property type="project" value="UniProtKB-KW"/>
</dbReference>
<dbReference type="PROSITE" id="PS50048">
    <property type="entry name" value="ZN2_CY6_FUNGAL_2"/>
    <property type="match status" value="1"/>
</dbReference>
<accession>A0A0F7TE22</accession>
<evidence type="ECO:0000256" key="1">
    <source>
        <dbReference type="ARBA" id="ARBA00023015"/>
    </source>
</evidence>
<keyword evidence="3" id="KW-0804">Transcription</keyword>
<dbReference type="GO" id="GO:0000981">
    <property type="term" value="F:DNA-binding transcription factor activity, RNA polymerase II-specific"/>
    <property type="evidence" value="ECO:0007669"/>
    <property type="project" value="InterPro"/>
</dbReference>
<protein>
    <recommendedName>
        <fullName evidence="5">Zn(2)-C6 fungal-type domain-containing protein</fullName>
    </recommendedName>
</protein>
<sequence>MPPAANKPVKLACLACRAAKIRCDGKMPCASCSMHQEECKYQASRRGGARRGPVAAAELAKKRARRMAEKASGNIQNPDADVRHRSHNHHIRTSEPAILPPSLLSLTQSIPRPFNTSLGNCSTDLSSPLGGIGEEEDVLSTLEDPKWSIRAYGCDQDLINAYYIFIHPYLPFLPPPATAQYEDKCVAVDMRSFLADPSMMPYWPTSPVSLALAGILALLPPPGESHPLQHESTVVRRSYADLFARSALESLENSLESSPQADLAKGLRSTLHPAVPKKLEPVLALGLLSLFECCQHGNVSKMRIRANQALTTAMDLSLHEENSQTGCLDAQRRCWWSTMFLVYQSSIMNSSPPIITINDPRITTIFPEFRGCREPWPLLVHAQEALLRSCEIGRQLIKEGPGSNLLHSIKDNVESLDCFILELAAEIDRFRCVTNYQGAEADASRNLWSISNALVHTARLTLHRVRAFTDRPVLIPDCCDYLAIGSKQSSEGAHDFYLSSGRIAEINAVFPFTEQESVKICFHSCLVVSRVFRRLPSPNPMYSDTTETEDTVPWASRRSLASPRSIPYMACCELQSFCIMAMILWKVRTAMCSGNLASYLYLLDRPSCSTQWQDAERLVEELQNGMEALARSIQADTVFEGLARMAKEVERTYKNTLVD</sequence>
<evidence type="ECO:0000313" key="7">
    <source>
        <dbReference type="Proteomes" id="UP000042958"/>
    </source>
</evidence>
<gene>
    <name evidence="6" type="ORF">PMG11_01273</name>
</gene>
<evidence type="ECO:0000256" key="3">
    <source>
        <dbReference type="ARBA" id="ARBA00023163"/>
    </source>
</evidence>
<keyword evidence="1" id="KW-0805">Transcription regulation</keyword>
<dbReference type="OrthoDB" id="2123952at2759"/>
<dbReference type="SUPFAM" id="SSF57701">
    <property type="entry name" value="Zn2/Cys6 DNA-binding domain"/>
    <property type="match status" value="1"/>
</dbReference>
<feature type="domain" description="Zn(2)-C6 fungal-type" evidence="5">
    <location>
        <begin position="12"/>
        <end position="41"/>
    </location>
</feature>
<dbReference type="STRING" id="104259.A0A0F7TE22"/>
<organism evidence="6 7">
    <name type="scientific">Penicillium brasilianum</name>
    <dbReference type="NCBI Taxonomy" id="104259"/>
    <lineage>
        <taxon>Eukaryota</taxon>
        <taxon>Fungi</taxon>
        <taxon>Dikarya</taxon>
        <taxon>Ascomycota</taxon>
        <taxon>Pezizomycotina</taxon>
        <taxon>Eurotiomycetes</taxon>
        <taxon>Eurotiomycetidae</taxon>
        <taxon>Eurotiales</taxon>
        <taxon>Aspergillaceae</taxon>
        <taxon>Penicillium</taxon>
    </lineage>
</organism>
<name>A0A0F7TE22_PENBI</name>
<dbReference type="PANTHER" id="PTHR47431">
    <property type="entry name" value="ZN(II)2CYS6 TRANSCRIPTION FACTOR (EUROFUNG)-RELATED"/>
    <property type="match status" value="1"/>
</dbReference>